<dbReference type="GO" id="GO:0033615">
    <property type="term" value="P:mitochondrial proton-transporting ATP synthase complex assembly"/>
    <property type="evidence" value="ECO:0007669"/>
    <property type="project" value="TreeGrafter"/>
</dbReference>
<dbReference type="GO" id="GO:0005743">
    <property type="term" value="C:mitochondrial inner membrane"/>
    <property type="evidence" value="ECO:0007669"/>
    <property type="project" value="TreeGrafter"/>
</dbReference>
<evidence type="ECO:0000313" key="1">
    <source>
        <dbReference type="EMBL" id="KZP18123.1"/>
    </source>
</evidence>
<reference evidence="1 2" key="1">
    <citation type="journal article" date="2016" name="Mol. Biol. Evol.">
        <title>Comparative Genomics of Early-Diverging Mushroom-Forming Fungi Provides Insights into the Origins of Lignocellulose Decay Capabilities.</title>
        <authorList>
            <person name="Nagy L.G."/>
            <person name="Riley R."/>
            <person name="Tritt A."/>
            <person name="Adam C."/>
            <person name="Daum C."/>
            <person name="Floudas D."/>
            <person name="Sun H."/>
            <person name="Yadav J.S."/>
            <person name="Pangilinan J."/>
            <person name="Larsson K.H."/>
            <person name="Matsuura K."/>
            <person name="Barry K."/>
            <person name="Labutti K."/>
            <person name="Kuo R."/>
            <person name="Ohm R.A."/>
            <person name="Bhattacharya S.S."/>
            <person name="Shirouzu T."/>
            <person name="Yoshinaga Y."/>
            <person name="Martin F.M."/>
            <person name="Grigoriev I.V."/>
            <person name="Hibbett D.S."/>
        </authorList>
    </citation>
    <scope>NUCLEOTIDE SEQUENCE [LARGE SCALE GENOMIC DNA]</scope>
    <source>
        <strain evidence="1 2">CBS 109695</strain>
    </source>
</reference>
<dbReference type="EMBL" id="KV417575">
    <property type="protein sequence ID" value="KZP18123.1"/>
    <property type="molecule type" value="Genomic_DNA"/>
</dbReference>
<name>A0A166GSL7_9AGAM</name>
<dbReference type="InterPro" id="IPR007849">
    <property type="entry name" value="ATP10"/>
</dbReference>
<dbReference type="STRING" id="436010.A0A166GSL7"/>
<organism evidence="1 2">
    <name type="scientific">Athelia psychrophila</name>
    <dbReference type="NCBI Taxonomy" id="1759441"/>
    <lineage>
        <taxon>Eukaryota</taxon>
        <taxon>Fungi</taxon>
        <taxon>Dikarya</taxon>
        <taxon>Basidiomycota</taxon>
        <taxon>Agaricomycotina</taxon>
        <taxon>Agaricomycetes</taxon>
        <taxon>Agaricomycetidae</taxon>
        <taxon>Atheliales</taxon>
        <taxon>Atheliaceae</taxon>
        <taxon>Athelia</taxon>
    </lineage>
</organism>
<sequence>MEPPTTIRKTSKDALNDMMDQKKRTDNRNHIIKEAGKGYFSDLNATRRHGGKTWIAPTVMIREDKSLYFPDVLGSALDGSGKKHTTDMCKGRISIVSMLSSKISEIHVAGFTGATHARFSSHPLYTPVSINLQENLLKSFLVSLFLSSIRKQVAPDLHATYLVSGQNMEYVREPLGLVNKHVGYVYLLDENLKVRWAGCADAKPEEARALESCTSVLLDRLQKKVEGKDAVPPQP</sequence>
<dbReference type="Pfam" id="PF05176">
    <property type="entry name" value="ATP-synt_10"/>
    <property type="match status" value="1"/>
</dbReference>
<gene>
    <name evidence="1" type="ORF">FIBSPDRAFT_829636</name>
</gene>
<accession>A0A166GSL7</accession>
<proteinExistence type="predicted"/>
<dbReference type="AlphaFoldDB" id="A0A166GSL7"/>
<dbReference type="OrthoDB" id="17089at2759"/>
<protein>
    <submittedName>
        <fullName evidence="1">Uncharacterized protein</fullName>
    </submittedName>
</protein>
<evidence type="ECO:0000313" key="2">
    <source>
        <dbReference type="Proteomes" id="UP000076532"/>
    </source>
</evidence>
<dbReference type="PANTHER" id="PTHR28106">
    <property type="entry name" value="MITOCHONDRIAL ATPASE COMPLEX SUBUNIT ATP10"/>
    <property type="match status" value="1"/>
</dbReference>
<keyword evidence="2" id="KW-1185">Reference proteome</keyword>
<dbReference type="Proteomes" id="UP000076532">
    <property type="component" value="Unassembled WGS sequence"/>
</dbReference>
<dbReference type="PANTHER" id="PTHR28106:SF1">
    <property type="entry name" value="MITOCHONDRIAL ATPASE COMPLEX SUBUNIT ATP10"/>
    <property type="match status" value="1"/>
</dbReference>